<feature type="region of interest" description="Disordered" evidence="1">
    <location>
        <begin position="180"/>
        <end position="296"/>
    </location>
</feature>
<feature type="compositionally biased region" description="Low complexity" evidence="1">
    <location>
        <begin position="227"/>
        <end position="239"/>
    </location>
</feature>
<keyword evidence="6" id="KW-1185">Reference proteome</keyword>
<evidence type="ECO:0000256" key="1">
    <source>
        <dbReference type="SAM" id="MobiDB-lite"/>
    </source>
</evidence>
<dbReference type="Pfam" id="PF23600">
    <property type="entry name" value="CdpA_N"/>
    <property type="match status" value="1"/>
</dbReference>
<protein>
    <submittedName>
        <fullName evidence="5">Uncharacterized protein</fullName>
    </submittedName>
</protein>
<keyword evidence="2" id="KW-0812">Transmembrane</keyword>
<comment type="caution">
    <text evidence="5">The sequence shown here is derived from an EMBL/GenBank/DDBJ whole genome shotgun (WGS) entry which is preliminary data.</text>
</comment>
<gene>
    <name evidence="5" type="ORF">DJ69_00355</name>
</gene>
<reference evidence="5 6" key="1">
    <citation type="journal article" date="2014" name="Front. Microbiol.">
        <title>Population and genomic analysis of the genus Halorubrum.</title>
        <authorList>
            <person name="Fullmer M.S."/>
            <person name="Soucy S.M."/>
            <person name="Swithers K.S."/>
            <person name="Makkay A.M."/>
            <person name="Wheeler R."/>
            <person name="Ventosa A."/>
            <person name="Gogarten J.P."/>
            <person name="Papke R.T."/>
        </authorList>
    </citation>
    <scope>NUCLEOTIDE SEQUENCE [LARGE SCALE GENOMIC DNA]</scope>
    <source>
        <strain evidence="5 6">C49</strain>
    </source>
</reference>
<feature type="domain" description="Cell division protein A C-terminal" evidence="4">
    <location>
        <begin position="295"/>
        <end position="336"/>
    </location>
</feature>
<evidence type="ECO:0000256" key="2">
    <source>
        <dbReference type="SAM" id="Phobius"/>
    </source>
</evidence>
<name>A0A2G1WNV7_9EURY</name>
<feature type="transmembrane region" description="Helical" evidence="2">
    <location>
        <begin position="21"/>
        <end position="47"/>
    </location>
</feature>
<feature type="transmembrane region" description="Helical" evidence="2">
    <location>
        <begin position="127"/>
        <end position="148"/>
    </location>
</feature>
<accession>A0A2G1WNV7</accession>
<keyword evidence="2" id="KW-1133">Transmembrane helix</keyword>
<feature type="compositionally biased region" description="Gly residues" evidence="1">
    <location>
        <begin position="180"/>
        <end position="191"/>
    </location>
</feature>
<dbReference type="InterPro" id="IPR055564">
    <property type="entry name" value="CdpA_C"/>
</dbReference>
<dbReference type="InterPro" id="IPR055563">
    <property type="entry name" value="CdpA_N"/>
</dbReference>
<evidence type="ECO:0000313" key="6">
    <source>
        <dbReference type="Proteomes" id="UP000222824"/>
    </source>
</evidence>
<dbReference type="OrthoDB" id="235883at2157"/>
<dbReference type="EMBL" id="NHOA01000003">
    <property type="protein sequence ID" value="PHQ40559.1"/>
    <property type="molecule type" value="Genomic_DNA"/>
</dbReference>
<dbReference type="Proteomes" id="UP000222824">
    <property type="component" value="Unassembled WGS sequence"/>
</dbReference>
<feature type="transmembrane region" description="Helical" evidence="2">
    <location>
        <begin position="87"/>
        <end position="107"/>
    </location>
</feature>
<organism evidence="5 6">
    <name type="scientific">Halorubrum persicum</name>
    <dbReference type="NCBI Taxonomy" id="1383844"/>
    <lineage>
        <taxon>Archaea</taxon>
        <taxon>Methanobacteriati</taxon>
        <taxon>Methanobacteriota</taxon>
        <taxon>Stenosarchaea group</taxon>
        <taxon>Halobacteria</taxon>
        <taxon>Halobacteriales</taxon>
        <taxon>Haloferacaceae</taxon>
        <taxon>Halorubrum</taxon>
    </lineage>
</organism>
<feature type="transmembrane region" description="Helical" evidence="2">
    <location>
        <begin position="59"/>
        <end position="80"/>
    </location>
</feature>
<keyword evidence="2" id="KW-0472">Membrane</keyword>
<sequence>MTSLSEAYGGRGRSEVDPRRLYVGVGAFVAGTLLLVAGILVAAEVVLPSGYNSGEARQLGGVLGGVGVPLVLLGVMTVLPADRNTRVAAVVGAAVMCLGVALFAYAYPNQWVGGPRPDLTDLTLPTAGLYFVGAATTLWSVFVGVANFKTRNDPGGTVTMEVTHKGETKVIEVDRAELNRGGGVGLLGGTPDGNVETQTNRNGESGSGSGSEPGSRGSAGPSGGTGSPRPSGPTNGSNPAGVSDGGATATDIRSPLDGSGGAGGEPAGSAGQSPDGTGEPITPGVSPTARDGPGDTYCGNCAQFDYVRTEQGMQPYCGHRDELMDDMDACEEWTPR</sequence>
<dbReference type="AlphaFoldDB" id="A0A2G1WNV7"/>
<evidence type="ECO:0000259" key="3">
    <source>
        <dbReference type="Pfam" id="PF23600"/>
    </source>
</evidence>
<feature type="domain" description="Cell division protein A N-terminal" evidence="3">
    <location>
        <begin position="2"/>
        <end position="154"/>
    </location>
</feature>
<evidence type="ECO:0000313" key="5">
    <source>
        <dbReference type="EMBL" id="PHQ40559.1"/>
    </source>
</evidence>
<dbReference type="RefSeq" id="WP_099253784.1">
    <property type="nucleotide sequence ID" value="NZ_NHOA01000003.1"/>
</dbReference>
<dbReference type="Pfam" id="PF23601">
    <property type="entry name" value="CdpA_C"/>
    <property type="match status" value="1"/>
</dbReference>
<evidence type="ECO:0000259" key="4">
    <source>
        <dbReference type="Pfam" id="PF23601"/>
    </source>
</evidence>
<proteinExistence type="predicted"/>